<keyword evidence="6" id="KW-1185">Reference proteome</keyword>
<evidence type="ECO:0000256" key="3">
    <source>
        <dbReference type="ARBA" id="ARBA00023163"/>
    </source>
</evidence>
<dbReference type="Pfam" id="PF13377">
    <property type="entry name" value="Peripla_BP_3"/>
    <property type="match status" value="1"/>
</dbReference>
<evidence type="ECO:0000256" key="1">
    <source>
        <dbReference type="ARBA" id="ARBA00023015"/>
    </source>
</evidence>
<feature type="domain" description="HTH lacI-type" evidence="4">
    <location>
        <begin position="11"/>
        <end position="65"/>
    </location>
</feature>
<evidence type="ECO:0000313" key="5">
    <source>
        <dbReference type="EMBL" id="GAA1567555.1"/>
    </source>
</evidence>
<dbReference type="InterPro" id="IPR010982">
    <property type="entry name" value="Lambda_DNA-bd_dom_sf"/>
</dbReference>
<protein>
    <submittedName>
        <fullName evidence="5">LacI family DNA-binding transcriptional regulator</fullName>
    </submittedName>
</protein>
<dbReference type="GO" id="GO:0003677">
    <property type="term" value="F:DNA binding"/>
    <property type="evidence" value="ECO:0007669"/>
    <property type="project" value="UniProtKB-KW"/>
</dbReference>
<dbReference type="PANTHER" id="PTHR30146">
    <property type="entry name" value="LACI-RELATED TRANSCRIPTIONAL REPRESSOR"/>
    <property type="match status" value="1"/>
</dbReference>
<dbReference type="CDD" id="cd06292">
    <property type="entry name" value="PBP1_AglR_RafR-like"/>
    <property type="match status" value="1"/>
</dbReference>
<comment type="caution">
    <text evidence="5">The sequence shown here is derived from an EMBL/GenBank/DDBJ whole genome shotgun (WGS) entry which is preliminary data.</text>
</comment>
<dbReference type="Gene3D" id="3.40.50.2300">
    <property type="match status" value="2"/>
</dbReference>
<dbReference type="InterPro" id="IPR028082">
    <property type="entry name" value="Peripla_BP_I"/>
</dbReference>
<dbReference type="PANTHER" id="PTHR30146:SF109">
    <property type="entry name" value="HTH-TYPE TRANSCRIPTIONAL REGULATOR GALS"/>
    <property type="match status" value="1"/>
</dbReference>
<gene>
    <name evidence="5" type="ORF">GCM10009742_06640</name>
</gene>
<proteinExistence type="predicted"/>
<keyword evidence="3" id="KW-0804">Transcription</keyword>
<evidence type="ECO:0000256" key="2">
    <source>
        <dbReference type="ARBA" id="ARBA00023125"/>
    </source>
</evidence>
<dbReference type="SUPFAM" id="SSF53822">
    <property type="entry name" value="Periplasmic binding protein-like I"/>
    <property type="match status" value="1"/>
</dbReference>
<reference evidence="6" key="1">
    <citation type="journal article" date="2019" name="Int. J. Syst. Evol. Microbiol.">
        <title>The Global Catalogue of Microorganisms (GCM) 10K type strain sequencing project: providing services to taxonomists for standard genome sequencing and annotation.</title>
        <authorList>
            <consortium name="The Broad Institute Genomics Platform"/>
            <consortium name="The Broad Institute Genome Sequencing Center for Infectious Disease"/>
            <person name="Wu L."/>
            <person name="Ma J."/>
        </authorList>
    </citation>
    <scope>NUCLEOTIDE SEQUENCE [LARGE SCALE GENOMIC DNA]</scope>
    <source>
        <strain evidence="6">JCM 14304</strain>
    </source>
</reference>
<accession>A0ABP4NVQ9</accession>
<evidence type="ECO:0000259" key="4">
    <source>
        <dbReference type="PROSITE" id="PS50932"/>
    </source>
</evidence>
<dbReference type="Proteomes" id="UP001500190">
    <property type="component" value="Unassembled WGS sequence"/>
</dbReference>
<keyword evidence="2 5" id="KW-0238">DNA-binding</keyword>
<dbReference type="InterPro" id="IPR000843">
    <property type="entry name" value="HTH_LacI"/>
</dbReference>
<evidence type="ECO:0000313" key="6">
    <source>
        <dbReference type="Proteomes" id="UP001500190"/>
    </source>
</evidence>
<dbReference type="Gene3D" id="1.10.260.40">
    <property type="entry name" value="lambda repressor-like DNA-binding domains"/>
    <property type="match status" value="1"/>
</dbReference>
<sequence length="350" mass="38027">MEEIERSAKPPTLAMVAARAGVGRQTVSYALNMPQRVAPQTLAKVRAAIDELGYRPNRVARSLRTQATRTIGYRIQPTPHGVPSPVLDRFVHALAGTARRQGYNILLCAAEDDGEELEVYDELIRTAAVDAFVLSDPVYDDPRPAWLAERGVPSVSFGRIWGREHASAWVDVDGAAGTRAAVDHLVELGHRQIAFLGRPEDRATVDDRFRGWKSAVQDHGLSVRGRVVRGPAESLGQAREVAARLFGGKRPPTAVVASHDLLAIACYHEATRRGLRIGDDLSVVGFDDSLPALMAQPALTSINQPLELVGQEIVRLVVGILAGELPPDHEVVLQPSLVVRESTRPATPHH</sequence>
<dbReference type="PROSITE" id="PS50932">
    <property type="entry name" value="HTH_LACI_2"/>
    <property type="match status" value="1"/>
</dbReference>
<name>A0ABP4NVQ9_9ACTN</name>
<dbReference type="Pfam" id="PF00356">
    <property type="entry name" value="LacI"/>
    <property type="match status" value="1"/>
</dbReference>
<dbReference type="CDD" id="cd01392">
    <property type="entry name" value="HTH_LacI"/>
    <property type="match status" value="1"/>
</dbReference>
<dbReference type="SUPFAM" id="SSF47413">
    <property type="entry name" value="lambda repressor-like DNA-binding domains"/>
    <property type="match status" value="1"/>
</dbReference>
<organism evidence="5 6">
    <name type="scientific">Kribbella karoonensis</name>
    <dbReference type="NCBI Taxonomy" id="324851"/>
    <lineage>
        <taxon>Bacteria</taxon>
        <taxon>Bacillati</taxon>
        <taxon>Actinomycetota</taxon>
        <taxon>Actinomycetes</taxon>
        <taxon>Propionibacteriales</taxon>
        <taxon>Kribbellaceae</taxon>
        <taxon>Kribbella</taxon>
    </lineage>
</organism>
<dbReference type="EMBL" id="BAAAND010000001">
    <property type="protein sequence ID" value="GAA1567555.1"/>
    <property type="molecule type" value="Genomic_DNA"/>
</dbReference>
<dbReference type="RefSeq" id="WP_344187842.1">
    <property type="nucleotide sequence ID" value="NZ_BAAAND010000001.1"/>
</dbReference>
<dbReference type="SMART" id="SM00354">
    <property type="entry name" value="HTH_LACI"/>
    <property type="match status" value="1"/>
</dbReference>
<dbReference type="InterPro" id="IPR046335">
    <property type="entry name" value="LacI/GalR-like_sensor"/>
</dbReference>
<keyword evidence="1" id="KW-0805">Transcription regulation</keyword>